<evidence type="ECO:0008006" key="10">
    <source>
        <dbReference type="Google" id="ProtNLM"/>
    </source>
</evidence>
<evidence type="ECO:0000259" key="6">
    <source>
        <dbReference type="Pfam" id="PF24893"/>
    </source>
</evidence>
<dbReference type="InterPro" id="IPR055462">
    <property type="entry name" value="DUF7034"/>
</dbReference>
<reference evidence="8 9" key="1">
    <citation type="submission" date="2015-12" db="EMBL/GenBank/DDBJ databases">
        <title>Dictyostelia acquired genes for synthesis and detection of signals that induce cell-type specialization by lateral gene transfer from prokaryotes.</title>
        <authorList>
            <person name="Gloeckner G."/>
            <person name="Schaap P."/>
        </authorList>
    </citation>
    <scope>NUCLEOTIDE SEQUENCE [LARGE SCALE GENOMIC DNA]</scope>
    <source>
        <strain evidence="8 9">TK</strain>
    </source>
</reference>
<evidence type="ECO:0000256" key="2">
    <source>
        <dbReference type="SAM" id="SignalP"/>
    </source>
</evidence>
<protein>
    <recommendedName>
        <fullName evidence="10">EGF-like domain-containing protein</fullName>
    </recommendedName>
</protein>
<feature type="domain" description="DUF7743" evidence="6">
    <location>
        <begin position="437"/>
        <end position="556"/>
    </location>
</feature>
<feature type="domain" description="DUF7035" evidence="5">
    <location>
        <begin position="666"/>
        <end position="781"/>
    </location>
</feature>
<keyword evidence="2" id="KW-0732">Signal</keyword>
<dbReference type="InterPro" id="IPR054484">
    <property type="entry name" value="ComC_SSD"/>
</dbReference>
<dbReference type="PANTHER" id="PTHR31378">
    <property type="entry name" value="EGF-LIKE DOMAIN-CONTAINING PROTEIN-RELATED-RELATED"/>
    <property type="match status" value="1"/>
</dbReference>
<comment type="caution">
    <text evidence="8">The sequence shown here is derived from an EMBL/GenBank/DDBJ whole genome shotgun (WGS) entry which is preliminary data.</text>
</comment>
<dbReference type="OMA" id="SICHISD"/>
<feature type="signal peptide" evidence="2">
    <location>
        <begin position="1"/>
        <end position="20"/>
    </location>
</feature>
<feature type="transmembrane region" description="Helical" evidence="1">
    <location>
        <begin position="1303"/>
        <end position="1326"/>
    </location>
</feature>
<dbReference type="Pfam" id="PF25820">
    <property type="entry name" value="DUF7949"/>
    <property type="match status" value="1"/>
</dbReference>
<proteinExistence type="predicted"/>
<feature type="domain" description="ComC supersandwich" evidence="3">
    <location>
        <begin position="1077"/>
        <end position="1277"/>
    </location>
</feature>
<feature type="domain" description="DUF7034" evidence="4">
    <location>
        <begin position="802"/>
        <end position="910"/>
    </location>
</feature>
<dbReference type="InterPro" id="IPR057709">
    <property type="entry name" value="DUF7949"/>
</dbReference>
<name>A0A151ZC71_TIELA</name>
<dbReference type="Pfam" id="PF23033">
    <property type="entry name" value="DUF7034"/>
    <property type="match status" value="1"/>
</dbReference>
<dbReference type="FunCoup" id="A0A151ZC71">
    <property type="interactions" value="844"/>
</dbReference>
<dbReference type="Pfam" id="PF22933">
    <property type="entry name" value="ComC_SSD"/>
    <property type="match status" value="1"/>
</dbReference>
<dbReference type="PANTHER" id="PTHR31378:SF17">
    <property type="match status" value="1"/>
</dbReference>
<feature type="chain" id="PRO_5007593130" description="EGF-like domain-containing protein" evidence="2">
    <location>
        <begin position="21"/>
        <end position="1349"/>
    </location>
</feature>
<keyword evidence="1" id="KW-0472">Membrane</keyword>
<gene>
    <name evidence="8" type="ORF">DLAC_07300</name>
</gene>
<organism evidence="8 9">
    <name type="scientific">Tieghemostelium lacteum</name>
    <name type="common">Slime mold</name>
    <name type="synonym">Dictyostelium lacteum</name>
    <dbReference type="NCBI Taxonomy" id="361077"/>
    <lineage>
        <taxon>Eukaryota</taxon>
        <taxon>Amoebozoa</taxon>
        <taxon>Evosea</taxon>
        <taxon>Eumycetozoa</taxon>
        <taxon>Dictyostelia</taxon>
        <taxon>Dictyosteliales</taxon>
        <taxon>Raperosteliaceae</taxon>
        <taxon>Tieghemostelium</taxon>
    </lineage>
</organism>
<evidence type="ECO:0000259" key="7">
    <source>
        <dbReference type="Pfam" id="PF25820"/>
    </source>
</evidence>
<evidence type="ECO:0000313" key="9">
    <source>
        <dbReference type="Proteomes" id="UP000076078"/>
    </source>
</evidence>
<dbReference type="Pfam" id="PF24893">
    <property type="entry name" value="DUF7743"/>
    <property type="match status" value="1"/>
</dbReference>
<dbReference type="Proteomes" id="UP000076078">
    <property type="component" value="Unassembled WGS sequence"/>
</dbReference>
<keyword evidence="9" id="KW-1185">Reference proteome</keyword>
<evidence type="ECO:0000256" key="1">
    <source>
        <dbReference type="SAM" id="Phobius"/>
    </source>
</evidence>
<evidence type="ECO:0000259" key="4">
    <source>
        <dbReference type="Pfam" id="PF23033"/>
    </source>
</evidence>
<dbReference type="InterPro" id="IPR055463">
    <property type="entry name" value="DUF7035"/>
</dbReference>
<evidence type="ECO:0000259" key="5">
    <source>
        <dbReference type="Pfam" id="PF23034"/>
    </source>
</evidence>
<accession>A0A151ZC71</accession>
<evidence type="ECO:0000259" key="3">
    <source>
        <dbReference type="Pfam" id="PF22933"/>
    </source>
</evidence>
<sequence length="1349" mass="150254">MKKVGFLVILYAFLIVSVNAGSLNTQLFKTVDLTHPYENNVYGTVSGGCKLTIVLSITDLTSLGIVGYEVSFTGLTTQPSFSIRELNGNINVIEFSLPNVPGGENNITIKADTTGGLGQYEIYQFSYYCEILPQGPFLVNSVGFDFADGYLFQTGAGYVSIPLNITKRLPPTNQLSLQVNDVTYACNVKLINNTCYIACYLNIGQLLGVNPNVVINGYVAGSNRFSVILESFVKVQNTESLLPQVTYYPSTISELPSKTNFYQLSTVNNFLGYFIVIPSSITNGYSSYIVGGSPGNLTLLSSSTMNSIQTLTSQLVLFKDYAPTSPVYVQSTNQFKCLTNYVQPQTTFVSHSIQDNYTLYNTVSIQGTVNSPWNGLLEFTQNGFSSIYPNYYPFGCVNGLPSAPTKSMGYPFIIPSSYKIDLYLDGSSVYSNNAVINDIQNPKLLDIQYKYINSREMVVTAVASDDVSGIKTIYLYSQTEAQYRFYELNSWDLVSGTLKSGTFQKLIQYKFDRVLGDLMIRVEDHSGKYSKYEYLNGKPLPQYLYDFTTYKYQIRSDISNIFFKDGNVMDLSTSAKNNTMIIRFLSPKPDVSAVLYFTDENLIYNRYFIGDWNEELQQMEIDFYLPSRLLTGSVFYSISYPGYIFDSPYLNQRYLGSYLKVISDNCDRMPPLITSIIEFNSDGYFGFDITIEDETGFDRGFISVKSSIDDYRFNFTLSSEAKNPLVDVYRISIPFVVPCVFQRFSLDIVELYDINEAVSTFSDGNSNGVSPFMKILGNVNTTIPSCGLFTDNLPPSFGNITSITSSVDTGSEDRLVTVSFMVYDDVAIYYPHLPSCLATSEGMVYLTVVSTLVNFTQNVANYRCDFNLPYGFGYPSESGKLLISIYGIADTSLKIIGTDITDFVNITFTKLPFITKTSNMTTLGGSLTIYGRNFGLDPLKTTVEVSYKDLKFNYTTSTLYTDLVVIDSILEKQSSFNITLINTGQRSNIFTVLAEYLPPTGTPNPTSSGSKCPGTPECGGSSNGICVNAVCQCKSPWIGSDCLSQVIVVPNPTINTTDPAIDNNFNTTLPDGDTVTLKTLISIISLNEMNINNTLIKEHPFTTWIFTNQTTVNQTLSQQYQYSTNITNNRLTTNIIITLQYFTEETTLIFANQLLTILPSSIKYNIKLTPYQFSSELNYLQLIMSASIESTSTDSCTYQETGTTNDSNNDYVKLQIDNNSLYGRFIKRGVIDNRVRTIENIFFNNNESTNSNSNSRIGINIPYFRKSVELDPDFSVLLDITNANDKDNSICHISDKGLTKSQLAGIIIGAVAFVSIVAISIAYVIWKKKKHQKLLGIMNKKLGSLNTNK</sequence>
<dbReference type="InterPro" id="IPR056645">
    <property type="entry name" value="DUF7743"/>
</dbReference>
<dbReference type="EMBL" id="LODT01000034">
    <property type="protein sequence ID" value="KYQ91538.1"/>
    <property type="molecule type" value="Genomic_DNA"/>
</dbReference>
<evidence type="ECO:0000313" key="8">
    <source>
        <dbReference type="EMBL" id="KYQ91538.1"/>
    </source>
</evidence>
<keyword evidence="1" id="KW-1133">Transmembrane helix</keyword>
<dbReference type="Pfam" id="PF23034">
    <property type="entry name" value="DUF7035"/>
    <property type="match status" value="1"/>
</dbReference>
<feature type="domain" description="DUF7949" evidence="7">
    <location>
        <begin position="1012"/>
        <end position="1046"/>
    </location>
</feature>
<dbReference type="InParanoid" id="A0A151ZC71"/>
<keyword evidence="1" id="KW-0812">Transmembrane</keyword>